<dbReference type="VEuPathDB" id="FungiDB:RhiirFUN_015966"/>
<protein>
    <submittedName>
        <fullName evidence="2">Uncharacterized protein</fullName>
    </submittedName>
</protein>
<name>A0A2N0S144_9GLOM</name>
<dbReference type="AlphaFoldDB" id="A0A2N0S144"/>
<accession>A0A2N0S144</accession>
<dbReference type="VEuPathDB" id="FungiDB:RhiirA1_440121"/>
<sequence length="257" mass="29295">MSKFLHGSSERLTQDGFNAIYITEPTKKSKSAASRIKAAGIAQSQSKAAKTNQGRAKTVSGTDEEVNDEFNDEDGGINDEISNEDDEIDFLGIDHPDILQLATQMLNMKDNTSQLALAVQQPAHAPSTASNEKYRLIDEEIKCLFLRSRFPPGLVFEKLVRKIFPEFETYSSTAKSIIDRCRKSFSDYHYQLRVSIEELVREFQKKLERECFSIAWEERNETNTKAFYNQIKRLDKNTENLEIPSRSGKNFASSLKF</sequence>
<evidence type="ECO:0000313" key="2">
    <source>
        <dbReference type="EMBL" id="PKC69262.1"/>
    </source>
</evidence>
<comment type="caution">
    <text evidence="2">The sequence shown here is derived from an EMBL/GenBank/DDBJ whole genome shotgun (WGS) entry which is preliminary data.</text>
</comment>
<proteinExistence type="predicted"/>
<evidence type="ECO:0000256" key="1">
    <source>
        <dbReference type="SAM" id="MobiDB-lite"/>
    </source>
</evidence>
<gene>
    <name evidence="2" type="ORF">RhiirA1_440121</name>
</gene>
<reference evidence="2 3" key="1">
    <citation type="submission" date="2017-10" db="EMBL/GenBank/DDBJ databases">
        <title>Extensive intraspecific genome diversity in a model arbuscular mycorrhizal fungus.</title>
        <authorList>
            <person name="Chen E.C.H."/>
            <person name="Morin E."/>
            <person name="Baudet D."/>
            <person name="Noel J."/>
            <person name="Ndikumana S."/>
            <person name="Charron P."/>
            <person name="St-Onge C."/>
            <person name="Giorgi J."/>
            <person name="Grigoriev I.V."/>
            <person name="Roux C."/>
            <person name="Martin F.M."/>
            <person name="Corradi N."/>
        </authorList>
    </citation>
    <scope>NUCLEOTIDE SEQUENCE [LARGE SCALE GENOMIC DNA]</scope>
    <source>
        <strain evidence="2 3">A1</strain>
    </source>
</reference>
<dbReference type="Proteomes" id="UP000232688">
    <property type="component" value="Unassembled WGS sequence"/>
</dbReference>
<organism evidence="2 3">
    <name type="scientific">Rhizophagus irregularis</name>
    <dbReference type="NCBI Taxonomy" id="588596"/>
    <lineage>
        <taxon>Eukaryota</taxon>
        <taxon>Fungi</taxon>
        <taxon>Fungi incertae sedis</taxon>
        <taxon>Mucoromycota</taxon>
        <taxon>Glomeromycotina</taxon>
        <taxon>Glomeromycetes</taxon>
        <taxon>Glomerales</taxon>
        <taxon>Glomeraceae</taxon>
        <taxon>Rhizophagus</taxon>
    </lineage>
</organism>
<reference evidence="2 3" key="2">
    <citation type="submission" date="2017-10" db="EMBL/GenBank/DDBJ databases">
        <title>Genome analyses suggest a sexual origin of heterokaryosis in a supposedly ancient asexual fungus.</title>
        <authorList>
            <person name="Corradi N."/>
            <person name="Sedzielewska K."/>
            <person name="Noel J."/>
            <person name="Charron P."/>
            <person name="Farinelli L."/>
            <person name="Marton T."/>
            <person name="Kruger M."/>
            <person name="Pelin A."/>
            <person name="Brachmann A."/>
            <person name="Corradi N."/>
        </authorList>
    </citation>
    <scope>NUCLEOTIDE SEQUENCE [LARGE SCALE GENOMIC DNA]</scope>
    <source>
        <strain evidence="2 3">A1</strain>
    </source>
</reference>
<feature type="compositionally biased region" description="Acidic residues" evidence="1">
    <location>
        <begin position="62"/>
        <end position="76"/>
    </location>
</feature>
<evidence type="ECO:0000313" key="3">
    <source>
        <dbReference type="Proteomes" id="UP000232688"/>
    </source>
</evidence>
<dbReference type="EMBL" id="LLXH01000287">
    <property type="protein sequence ID" value="PKC69262.1"/>
    <property type="molecule type" value="Genomic_DNA"/>
</dbReference>
<feature type="region of interest" description="Disordered" evidence="1">
    <location>
        <begin position="40"/>
        <end position="76"/>
    </location>
</feature>
<feature type="compositionally biased region" description="Polar residues" evidence="1">
    <location>
        <begin position="42"/>
        <end position="61"/>
    </location>
</feature>